<dbReference type="EMBL" id="BEZZ01000159">
    <property type="protein sequence ID" value="GCC27292.1"/>
    <property type="molecule type" value="Genomic_DNA"/>
</dbReference>
<keyword evidence="6" id="KW-0812">Transmembrane</keyword>
<sequence length="233" mass="25650">MDTFSLLHVLEVGDAPATKSSLPFDLGSPSLGPGGTSGSSDRIRMSEEGSSECPVCYEKVSRQNQSLRTLSCNHVFCHDCLVKTVINQERQPRKVVCPVCRHVTFLSKKSSRWSAGGKDAKQTLEIPLAPSATRDLRPLGAPPPPPPRSLLRRWMSSWRRTLAAARRPAAGTSQIFVISGRGRPMSEEELRAPADGLVLEHRRCRLRWVLVLLCFIIIGAVVAAILPWVTSFK</sequence>
<evidence type="ECO:0000313" key="9">
    <source>
        <dbReference type="Proteomes" id="UP000287033"/>
    </source>
</evidence>
<organism evidence="8 9">
    <name type="scientific">Chiloscyllium punctatum</name>
    <name type="common">Brownbanded bambooshark</name>
    <name type="synonym">Hemiscyllium punctatum</name>
    <dbReference type="NCBI Taxonomy" id="137246"/>
    <lineage>
        <taxon>Eukaryota</taxon>
        <taxon>Metazoa</taxon>
        <taxon>Chordata</taxon>
        <taxon>Craniata</taxon>
        <taxon>Vertebrata</taxon>
        <taxon>Chondrichthyes</taxon>
        <taxon>Elasmobranchii</taxon>
        <taxon>Galeomorphii</taxon>
        <taxon>Galeoidea</taxon>
        <taxon>Orectolobiformes</taxon>
        <taxon>Hemiscylliidae</taxon>
        <taxon>Chiloscyllium</taxon>
    </lineage>
</organism>
<evidence type="ECO:0000256" key="5">
    <source>
        <dbReference type="SAM" id="MobiDB-lite"/>
    </source>
</evidence>
<dbReference type="SMART" id="SM00184">
    <property type="entry name" value="RING"/>
    <property type="match status" value="1"/>
</dbReference>
<feature type="region of interest" description="Disordered" evidence="5">
    <location>
        <begin position="21"/>
        <end position="45"/>
    </location>
</feature>
<dbReference type="PROSITE" id="PS50089">
    <property type="entry name" value="ZF_RING_2"/>
    <property type="match status" value="1"/>
</dbReference>
<evidence type="ECO:0000256" key="6">
    <source>
        <dbReference type="SAM" id="Phobius"/>
    </source>
</evidence>
<dbReference type="Proteomes" id="UP000287033">
    <property type="component" value="Unassembled WGS sequence"/>
</dbReference>
<dbReference type="PANTHER" id="PTHR47095">
    <property type="entry name" value="RING FINGER PROTEIN 222"/>
    <property type="match status" value="1"/>
</dbReference>
<evidence type="ECO:0000256" key="3">
    <source>
        <dbReference type="ARBA" id="ARBA00022833"/>
    </source>
</evidence>
<keyword evidence="6" id="KW-0472">Membrane</keyword>
<keyword evidence="6" id="KW-1133">Transmembrane helix</keyword>
<dbReference type="InterPro" id="IPR042973">
    <property type="entry name" value="RNF222"/>
</dbReference>
<dbReference type="PANTHER" id="PTHR47095:SF1">
    <property type="entry name" value="RING FINGER PROTEIN 222"/>
    <property type="match status" value="1"/>
</dbReference>
<evidence type="ECO:0000256" key="4">
    <source>
        <dbReference type="PROSITE-ProRule" id="PRU00175"/>
    </source>
</evidence>
<accession>A0A401SA73</accession>
<dbReference type="OrthoDB" id="6270329at2759"/>
<dbReference type="InterPro" id="IPR017907">
    <property type="entry name" value="Znf_RING_CS"/>
</dbReference>
<keyword evidence="2 4" id="KW-0863">Zinc-finger</keyword>
<keyword evidence="1" id="KW-0479">Metal-binding</keyword>
<dbReference type="Pfam" id="PF13445">
    <property type="entry name" value="zf-RING_UBOX"/>
    <property type="match status" value="1"/>
</dbReference>
<name>A0A401SA73_CHIPU</name>
<dbReference type="InterPro" id="IPR013083">
    <property type="entry name" value="Znf_RING/FYVE/PHD"/>
</dbReference>
<reference evidence="8 9" key="1">
    <citation type="journal article" date="2018" name="Nat. Ecol. Evol.">
        <title>Shark genomes provide insights into elasmobranch evolution and the origin of vertebrates.</title>
        <authorList>
            <person name="Hara Y"/>
            <person name="Yamaguchi K"/>
            <person name="Onimaru K"/>
            <person name="Kadota M"/>
            <person name="Koyanagi M"/>
            <person name="Keeley SD"/>
            <person name="Tatsumi K"/>
            <person name="Tanaka K"/>
            <person name="Motone F"/>
            <person name="Kageyama Y"/>
            <person name="Nozu R"/>
            <person name="Adachi N"/>
            <person name="Nishimura O"/>
            <person name="Nakagawa R"/>
            <person name="Tanegashima C"/>
            <person name="Kiyatake I"/>
            <person name="Matsumoto R"/>
            <person name="Murakumo K"/>
            <person name="Nishida K"/>
            <person name="Terakita A"/>
            <person name="Kuratani S"/>
            <person name="Sato K"/>
            <person name="Hyodo S Kuraku.S."/>
        </authorList>
    </citation>
    <scope>NUCLEOTIDE SEQUENCE [LARGE SCALE GENOMIC DNA]</scope>
</reference>
<protein>
    <recommendedName>
        <fullName evidence="7">RING-type domain-containing protein</fullName>
    </recommendedName>
</protein>
<feature type="transmembrane region" description="Helical" evidence="6">
    <location>
        <begin position="208"/>
        <end position="229"/>
    </location>
</feature>
<dbReference type="PROSITE" id="PS00518">
    <property type="entry name" value="ZF_RING_1"/>
    <property type="match status" value="1"/>
</dbReference>
<dbReference type="CDD" id="cd16564">
    <property type="entry name" value="RING-HC_RNF222"/>
    <property type="match status" value="1"/>
</dbReference>
<dbReference type="InterPro" id="IPR001841">
    <property type="entry name" value="Znf_RING"/>
</dbReference>
<dbReference type="SUPFAM" id="SSF57850">
    <property type="entry name" value="RING/U-box"/>
    <property type="match status" value="1"/>
</dbReference>
<keyword evidence="3" id="KW-0862">Zinc</keyword>
<dbReference type="GO" id="GO:0008270">
    <property type="term" value="F:zinc ion binding"/>
    <property type="evidence" value="ECO:0007669"/>
    <property type="project" value="UniProtKB-KW"/>
</dbReference>
<feature type="domain" description="RING-type" evidence="7">
    <location>
        <begin position="53"/>
        <end position="101"/>
    </location>
</feature>
<evidence type="ECO:0000259" key="7">
    <source>
        <dbReference type="PROSITE" id="PS50089"/>
    </source>
</evidence>
<proteinExistence type="predicted"/>
<keyword evidence="9" id="KW-1185">Reference proteome</keyword>
<gene>
    <name evidence="8" type="ORF">chiPu_0005716</name>
</gene>
<comment type="caution">
    <text evidence="8">The sequence shown here is derived from an EMBL/GenBank/DDBJ whole genome shotgun (WGS) entry which is preliminary data.</text>
</comment>
<evidence type="ECO:0000256" key="1">
    <source>
        <dbReference type="ARBA" id="ARBA00022723"/>
    </source>
</evidence>
<dbReference type="AlphaFoldDB" id="A0A401SA73"/>
<feature type="compositionally biased region" description="Low complexity" evidence="5">
    <location>
        <begin position="21"/>
        <end position="31"/>
    </location>
</feature>
<dbReference type="Gene3D" id="3.30.40.10">
    <property type="entry name" value="Zinc/RING finger domain, C3HC4 (zinc finger)"/>
    <property type="match status" value="1"/>
</dbReference>
<evidence type="ECO:0000313" key="8">
    <source>
        <dbReference type="EMBL" id="GCC27292.1"/>
    </source>
</evidence>
<dbReference type="InterPro" id="IPR027370">
    <property type="entry name" value="Znf-RING_euk"/>
</dbReference>
<evidence type="ECO:0000256" key="2">
    <source>
        <dbReference type="ARBA" id="ARBA00022771"/>
    </source>
</evidence>